<gene>
    <name evidence="2" type="ORF">LCGC14_2191190</name>
</gene>
<evidence type="ECO:0000313" key="2">
    <source>
        <dbReference type="EMBL" id="KKL61848.1"/>
    </source>
</evidence>
<feature type="non-terminal residue" evidence="2">
    <location>
        <position position="1"/>
    </location>
</feature>
<comment type="caution">
    <text evidence="2">The sequence shown here is derived from an EMBL/GenBank/DDBJ whole genome shotgun (WGS) entry which is preliminary data.</text>
</comment>
<reference evidence="2" key="1">
    <citation type="journal article" date="2015" name="Nature">
        <title>Complex archaea that bridge the gap between prokaryotes and eukaryotes.</title>
        <authorList>
            <person name="Spang A."/>
            <person name="Saw J.H."/>
            <person name="Jorgensen S.L."/>
            <person name="Zaremba-Niedzwiedzka K."/>
            <person name="Martijn J."/>
            <person name="Lind A.E."/>
            <person name="van Eijk R."/>
            <person name="Schleper C."/>
            <person name="Guy L."/>
            <person name="Ettema T.J."/>
        </authorList>
    </citation>
    <scope>NUCLEOTIDE SEQUENCE</scope>
</reference>
<feature type="region of interest" description="Disordered" evidence="1">
    <location>
        <begin position="72"/>
        <end position="91"/>
    </location>
</feature>
<name>A0A0F9DJJ8_9ZZZZ</name>
<protein>
    <submittedName>
        <fullName evidence="2">Uncharacterized protein</fullName>
    </submittedName>
</protein>
<dbReference type="EMBL" id="LAZR01028685">
    <property type="protein sequence ID" value="KKL61848.1"/>
    <property type="molecule type" value="Genomic_DNA"/>
</dbReference>
<organism evidence="2">
    <name type="scientific">marine sediment metagenome</name>
    <dbReference type="NCBI Taxonomy" id="412755"/>
    <lineage>
        <taxon>unclassified sequences</taxon>
        <taxon>metagenomes</taxon>
        <taxon>ecological metagenomes</taxon>
    </lineage>
</organism>
<sequence length="274" mass="29296">ANLLAQSKLFGAQAKNIPLAQELARRKTFAEIGLAQSERAANPRRIFEAIYGQARLKTPELAKSLQEKVNLPGFSHGGPVRTERGSSQDEPVAGPVLALVGKDDDEYALLAPGSVIAPKHEGDGDDVETAKLRIFEQVARGKPVKAGPTRLKKAQAGLDLFGLPPEVVAELEKLRKQTTEVVTGATQAATGGTSLFDPIGGATTFTDEQAGFFRGLNLKDFGKLSPTQRKAAFSTLSANRVEPEDFVESLSRQFAGFNPVKTGTRARFSGILGR</sequence>
<evidence type="ECO:0000256" key="1">
    <source>
        <dbReference type="SAM" id="MobiDB-lite"/>
    </source>
</evidence>
<dbReference type="AlphaFoldDB" id="A0A0F9DJJ8"/>
<proteinExistence type="predicted"/>
<accession>A0A0F9DJJ8</accession>